<evidence type="ECO:0000259" key="1">
    <source>
        <dbReference type="Pfam" id="PF00144"/>
    </source>
</evidence>
<dbReference type="RefSeq" id="WP_133553486.1">
    <property type="nucleotide sequence ID" value="NZ_SNYF01000005.1"/>
</dbReference>
<dbReference type="OrthoDB" id="9773047at2"/>
<dbReference type="EMBL" id="SNYF01000005">
    <property type="protein sequence ID" value="TDQ19303.1"/>
    <property type="molecule type" value="Genomic_DNA"/>
</dbReference>
<name>A0A4R6TAR2_9BACT</name>
<protein>
    <recommendedName>
        <fullName evidence="1">Beta-lactamase-related domain-containing protein</fullName>
    </recommendedName>
</protein>
<accession>A0A4R6TAR2</accession>
<gene>
    <name evidence="2" type="ORF">DFQ04_1124</name>
</gene>
<dbReference type="Pfam" id="PF00144">
    <property type="entry name" value="Beta-lactamase"/>
    <property type="match status" value="1"/>
</dbReference>
<dbReference type="AlphaFoldDB" id="A0A4R6TAR2"/>
<reference evidence="2 3" key="1">
    <citation type="submission" date="2019-03" db="EMBL/GenBank/DDBJ databases">
        <title>Genomic Encyclopedia of Type Strains, Phase III (KMG-III): the genomes of soil and plant-associated and newly described type strains.</title>
        <authorList>
            <person name="Whitman W."/>
        </authorList>
    </citation>
    <scope>NUCLEOTIDE SEQUENCE [LARGE SCALE GENOMIC DNA]</scope>
    <source>
        <strain evidence="2 3">CECT 8446</strain>
    </source>
</reference>
<dbReference type="PANTHER" id="PTHR43283">
    <property type="entry name" value="BETA-LACTAMASE-RELATED"/>
    <property type="match status" value="1"/>
</dbReference>
<dbReference type="Proteomes" id="UP000294535">
    <property type="component" value="Unassembled WGS sequence"/>
</dbReference>
<dbReference type="PROSITE" id="PS51257">
    <property type="entry name" value="PROKAR_LIPOPROTEIN"/>
    <property type="match status" value="1"/>
</dbReference>
<evidence type="ECO:0000313" key="2">
    <source>
        <dbReference type="EMBL" id="TDQ19303.1"/>
    </source>
</evidence>
<dbReference type="Gene3D" id="3.40.710.10">
    <property type="entry name" value="DD-peptidase/beta-lactamase superfamily"/>
    <property type="match status" value="1"/>
</dbReference>
<evidence type="ECO:0000313" key="3">
    <source>
        <dbReference type="Proteomes" id="UP000294535"/>
    </source>
</evidence>
<feature type="domain" description="Beta-lactamase-related" evidence="1">
    <location>
        <begin position="137"/>
        <end position="438"/>
    </location>
</feature>
<organism evidence="2 3">
    <name type="scientific">Algoriphagus boseongensis</name>
    <dbReference type="NCBI Taxonomy" id="1442587"/>
    <lineage>
        <taxon>Bacteria</taxon>
        <taxon>Pseudomonadati</taxon>
        <taxon>Bacteroidota</taxon>
        <taxon>Cytophagia</taxon>
        <taxon>Cytophagales</taxon>
        <taxon>Cyclobacteriaceae</taxon>
        <taxon>Algoriphagus</taxon>
    </lineage>
</organism>
<comment type="caution">
    <text evidence="2">The sequence shown here is derived from an EMBL/GenBank/DDBJ whole genome shotgun (WGS) entry which is preliminary data.</text>
</comment>
<sequence>MRTTFFKTTGMFAVLVFGLASCSEKPKEAMKTTKSSGVKYAPEENISSTRPIKEIRDIFSFFHTPANIVQIQVASEKTEYAWQNISAFQYTMQIHRDGPISELPEMIDPSIGDITFTRPGMEQETVEQHFNSSTMDAFMVLHKGNIVYEQYKTMRPFDQHQWFSCSKVIPGTMVALLAQEGKVDIKKPVSDYVSELKGSDWDQVTVEETLDMATGLNSTEHEEPNDDARVNPERGWYKWAVSIGLFEDKANLNQSPFDVLRSMKKVKPGHSAFEYNSINTFVLELIVNEVSGKMLNEFFGERVWRKIGAQNDALVGVTKYGLGNGWGFVNTTLRDMGRFAMLFTPSWNKISKEQVIPDALLQTIQQGGYPDIYLNGFVGKEMQESFPEIKGLKNHYQWDIVFPDGDIFKAGVGGQGMYISPSADVVVVFFSTGKQQEEIMARAIVKSLSKK</sequence>
<dbReference type="InterPro" id="IPR001466">
    <property type="entry name" value="Beta-lactam-related"/>
</dbReference>
<proteinExistence type="predicted"/>
<keyword evidence="3" id="KW-1185">Reference proteome</keyword>
<dbReference type="PANTHER" id="PTHR43283:SF7">
    <property type="entry name" value="BETA-LACTAMASE-RELATED DOMAIN-CONTAINING PROTEIN"/>
    <property type="match status" value="1"/>
</dbReference>
<dbReference type="SUPFAM" id="SSF56601">
    <property type="entry name" value="beta-lactamase/transpeptidase-like"/>
    <property type="match status" value="1"/>
</dbReference>
<dbReference type="InterPro" id="IPR012338">
    <property type="entry name" value="Beta-lactam/transpept-like"/>
</dbReference>
<dbReference type="InterPro" id="IPR050789">
    <property type="entry name" value="Diverse_Enzym_Activities"/>
</dbReference>